<dbReference type="SUPFAM" id="SSF88659">
    <property type="entry name" value="Sigma3 and sigma4 domains of RNA polymerase sigma factors"/>
    <property type="match status" value="1"/>
</dbReference>
<dbReference type="InterPro" id="IPR013324">
    <property type="entry name" value="RNA_pol_sigma_r3/r4-like"/>
</dbReference>
<evidence type="ECO:0000256" key="1">
    <source>
        <dbReference type="SAM" id="Coils"/>
    </source>
</evidence>
<accession>A0A841KX41</accession>
<keyword evidence="1" id="KW-0175">Coiled coil</keyword>
<evidence type="ECO:0000313" key="2">
    <source>
        <dbReference type="EMBL" id="MBB6218011.1"/>
    </source>
</evidence>
<keyword evidence="3" id="KW-1185">Reference proteome</keyword>
<proteinExistence type="predicted"/>
<gene>
    <name evidence="2" type="ORF">HNQ80_004148</name>
</gene>
<dbReference type="AlphaFoldDB" id="A0A841KX41"/>
<organism evidence="2 3">
    <name type="scientific">Anaerosolibacter carboniphilus</name>
    <dbReference type="NCBI Taxonomy" id="1417629"/>
    <lineage>
        <taxon>Bacteria</taxon>
        <taxon>Bacillati</taxon>
        <taxon>Bacillota</taxon>
        <taxon>Clostridia</taxon>
        <taxon>Peptostreptococcales</taxon>
        <taxon>Thermotaleaceae</taxon>
        <taxon>Anaerosolibacter</taxon>
    </lineage>
</organism>
<dbReference type="Proteomes" id="UP000579281">
    <property type="component" value="Unassembled WGS sequence"/>
</dbReference>
<keyword evidence="2" id="KW-0804">Transcription</keyword>
<feature type="coiled-coil region" evidence="1">
    <location>
        <begin position="12"/>
        <end position="39"/>
    </location>
</feature>
<protein>
    <submittedName>
        <fullName evidence="2">DNA-directed RNA polymerase specialized sigma subunit</fullName>
    </submittedName>
</protein>
<dbReference type="RefSeq" id="WP_184312509.1">
    <property type="nucleotide sequence ID" value="NZ_JACHEN010000031.1"/>
</dbReference>
<reference evidence="2 3" key="1">
    <citation type="submission" date="2020-08" db="EMBL/GenBank/DDBJ databases">
        <title>Genomic Encyclopedia of Type Strains, Phase IV (KMG-IV): sequencing the most valuable type-strain genomes for metagenomic binning, comparative biology and taxonomic classification.</title>
        <authorList>
            <person name="Goeker M."/>
        </authorList>
    </citation>
    <scope>NUCLEOTIDE SEQUENCE [LARGE SCALE GENOMIC DNA]</scope>
    <source>
        <strain evidence="2 3">DSM 103526</strain>
    </source>
</reference>
<feature type="coiled-coil region" evidence="1">
    <location>
        <begin position="73"/>
        <end position="103"/>
    </location>
</feature>
<name>A0A841KX41_9FIRM</name>
<comment type="caution">
    <text evidence="2">The sequence shown here is derived from an EMBL/GenBank/DDBJ whole genome shotgun (WGS) entry which is preliminary data.</text>
</comment>
<dbReference type="EMBL" id="JACHEN010000031">
    <property type="protein sequence ID" value="MBB6218011.1"/>
    <property type="molecule type" value="Genomic_DNA"/>
</dbReference>
<dbReference type="GO" id="GO:0000428">
    <property type="term" value="C:DNA-directed RNA polymerase complex"/>
    <property type="evidence" value="ECO:0007669"/>
    <property type="project" value="UniProtKB-KW"/>
</dbReference>
<keyword evidence="2" id="KW-0240">DNA-directed RNA polymerase</keyword>
<evidence type="ECO:0000313" key="3">
    <source>
        <dbReference type="Proteomes" id="UP000579281"/>
    </source>
</evidence>
<sequence>MIEVKEKYYKMAEKALKYYHLLRANIDNLEDELLEVDLELGAKAIDYSREKIGQTFKINHPVEEEVIHRVEKKDMIQRQIDFLNNKLARVDRALESLDEVEQKVIISRYLKGRPWYKIAYEVSYNERWCKEVRKRGISKVAVALYGNTALIEHEFLDAM</sequence>